<dbReference type="EMBL" id="LAZR01000577">
    <property type="protein sequence ID" value="KKN63841.1"/>
    <property type="molecule type" value="Genomic_DNA"/>
</dbReference>
<name>A0A0F9URQ8_9ZZZZ</name>
<dbReference type="InterPro" id="IPR050834">
    <property type="entry name" value="Glycosyltransf_2"/>
</dbReference>
<dbReference type="PANTHER" id="PTHR43685">
    <property type="entry name" value="GLYCOSYLTRANSFERASE"/>
    <property type="match status" value="1"/>
</dbReference>
<sequence>MTGPRHVLIGICTFRRDHVAATLASLGGLVLPEGVTIAACIADNDTAPSARDRVTDAARDLPFAVSYLHAPARNISVARNAVLDHAADTGARWLAFLDDDEVVDEGWLAALLARAGNSGCAAVVGPVHAAYGDGAPGWMRRGAVHDTLPDETAPGIAHTGYTCNLLLDLADPRIAGLRFDMDRGTSGGEDTAFLTAYQRAGGEIAFAPDAVVRETVPAARARLGWLLQRRFRMGQTHGQLVCQQQGGTGRLTRVGLAGLKCGYCLGMAVVTGLDPLRRNRALMRGALHAGAVAGGLGARHLQIYGDKPSGTKKRT</sequence>
<dbReference type="SUPFAM" id="SSF53448">
    <property type="entry name" value="Nucleotide-diphospho-sugar transferases"/>
    <property type="match status" value="1"/>
</dbReference>
<dbReference type="CDD" id="cd00761">
    <property type="entry name" value="Glyco_tranf_GTA_type"/>
    <property type="match status" value="1"/>
</dbReference>
<evidence type="ECO:0000259" key="1">
    <source>
        <dbReference type="Pfam" id="PF00535"/>
    </source>
</evidence>
<reference evidence="2" key="1">
    <citation type="journal article" date="2015" name="Nature">
        <title>Complex archaea that bridge the gap between prokaryotes and eukaryotes.</title>
        <authorList>
            <person name="Spang A."/>
            <person name="Saw J.H."/>
            <person name="Jorgensen S.L."/>
            <person name="Zaremba-Niedzwiedzka K."/>
            <person name="Martijn J."/>
            <person name="Lind A.E."/>
            <person name="van Eijk R."/>
            <person name="Schleper C."/>
            <person name="Guy L."/>
            <person name="Ettema T.J."/>
        </authorList>
    </citation>
    <scope>NUCLEOTIDE SEQUENCE</scope>
</reference>
<organism evidence="2">
    <name type="scientific">marine sediment metagenome</name>
    <dbReference type="NCBI Taxonomy" id="412755"/>
    <lineage>
        <taxon>unclassified sequences</taxon>
        <taxon>metagenomes</taxon>
        <taxon>ecological metagenomes</taxon>
    </lineage>
</organism>
<dbReference type="AlphaFoldDB" id="A0A0F9URQ8"/>
<comment type="caution">
    <text evidence="2">The sequence shown here is derived from an EMBL/GenBank/DDBJ whole genome shotgun (WGS) entry which is preliminary data.</text>
</comment>
<dbReference type="Gene3D" id="3.90.550.10">
    <property type="entry name" value="Spore Coat Polysaccharide Biosynthesis Protein SpsA, Chain A"/>
    <property type="match status" value="1"/>
</dbReference>
<feature type="domain" description="Glycosyltransferase 2-like" evidence="1">
    <location>
        <begin position="18"/>
        <end position="143"/>
    </location>
</feature>
<protein>
    <recommendedName>
        <fullName evidence="1">Glycosyltransferase 2-like domain-containing protein</fullName>
    </recommendedName>
</protein>
<dbReference type="InterPro" id="IPR029044">
    <property type="entry name" value="Nucleotide-diphossugar_trans"/>
</dbReference>
<dbReference type="InterPro" id="IPR001173">
    <property type="entry name" value="Glyco_trans_2-like"/>
</dbReference>
<dbReference type="Pfam" id="PF00535">
    <property type="entry name" value="Glycos_transf_2"/>
    <property type="match status" value="1"/>
</dbReference>
<proteinExistence type="predicted"/>
<accession>A0A0F9URQ8</accession>
<dbReference type="PANTHER" id="PTHR43685:SF2">
    <property type="entry name" value="GLYCOSYLTRANSFERASE 2-LIKE DOMAIN-CONTAINING PROTEIN"/>
    <property type="match status" value="1"/>
</dbReference>
<gene>
    <name evidence="2" type="ORF">LCGC14_0497710</name>
</gene>
<evidence type="ECO:0000313" key="2">
    <source>
        <dbReference type="EMBL" id="KKN63841.1"/>
    </source>
</evidence>